<evidence type="ECO:0000256" key="12">
    <source>
        <dbReference type="SAM" id="Coils"/>
    </source>
</evidence>
<comment type="subcellular location">
    <subcellularLocation>
        <location evidence="1">Cell inner membrane</location>
        <topology evidence="1">Multi-pass membrane protein</topology>
    </subcellularLocation>
</comment>
<keyword evidence="6" id="KW-0448">Lipopolysaccharide biosynthesis</keyword>
<evidence type="ECO:0000256" key="3">
    <source>
        <dbReference type="ARBA" id="ARBA00022475"/>
    </source>
</evidence>
<dbReference type="PANTHER" id="PTHR32309:SF29">
    <property type="entry name" value="CHAIN LENGTH DETERMINANT PROTEIN"/>
    <property type="match status" value="1"/>
</dbReference>
<reference evidence="15 16" key="1">
    <citation type="submission" date="2018-03" db="EMBL/GenBank/DDBJ databases">
        <title>Draft genome sequence of the first documented clinical Siccibacter turicensis isolate in Austria.</title>
        <authorList>
            <person name="Lepuschitz S."/>
            <person name="Pekard-Amenitsch S."/>
            <person name="Haunold R."/>
            <person name="Schill S."/>
            <person name="Mach R."/>
            <person name="Allerberger F."/>
            <person name="Ruppitsch W."/>
            <person name="Forsythe S.J."/>
        </authorList>
    </citation>
    <scope>NUCLEOTIDE SEQUENCE [LARGE SCALE GENOMIC DNA]</scope>
    <source>
        <strain evidence="15 16">6100069499-17</strain>
    </source>
</reference>
<dbReference type="Proteomes" id="UP000240212">
    <property type="component" value="Unassembled WGS sequence"/>
</dbReference>
<dbReference type="OrthoDB" id="6535795at2"/>
<evidence type="ECO:0000259" key="14">
    <source>
        <dbReference type="Pfam" id="PF02706"/>
    </source>
</evidence>
<name>A0A2P8VJU6_9ENTR</name>
<evidence type="ECO:0000256" key="13">
    <source>
        <dbReference type="SAM" id="Phobius"/>
    </source>
</evidence>
<dbReference type="InterPro" id="IPR003856">
    <property type="entry name" value="LPS_length_determ_N"/>
</dbReference>
<keyword evidence="8 13" id="KW-0472">Membrane</keyword>
<dbReference type="STRING" id="1388748.GCA_000463155_01959"/>
<evidence type="ECO:0000256" key="1">
    <source>
        <dbReference type="ARBA" id="ARBA00004429"/>
    </source>
</evidence>
<feature type="domain" description="Polysaccharide chain length determinant N-terminal" evidence="14">
    <location>
        <begin position="17"/>
        <end position="98"/>
    </location>
</feature>
<evidence type="ECO:0000256" key="6">
    <source>
        <dbReference type="ARBA" id="ARBA00022985"/>
    </source>
</evidence>
<dbReference type="GO" id="GO:0009103">
    <property type="term" value="P:lipopolysaccharide biosynthetic process"/>
    <property type="evidence" value="ECO:0007669"/>
    <property type="project" value="UniProtKB-KW"/>
</dbReference>
<feature type="transmembrane region" description="Helical" evidence="13">
    <location>
        <begin position="33"/>
        <end position="52"/>
    </location>
</feature>
<keyword evidence="3" id="KW-1003">Cell membrane</keyword>
<keyword evidence="5 13" id="KW-0812">Transmembrane</keyword>
<proteinExistence type="inferred from homology"/>
<dbReference type="Pfam" id="PF02706">
    <property type="entry name" value="Wzz"/>
    <property type="match status" value="1"/>
</dbReference>
<keyword evidence="4" id="KW-0997">Cell inner membrane</keyword>
<dbReference type="GO" id="GO:0004713">
    <property type="term" value="F:protein tyrosine kinase activity"/>
    <property type="evidence" value="ECO:0007669"/>
    <property type="project" value="TreeGrafter"/>
</dbReference>
<comment type="caution">
    <text evidence="15">The sequence shown here is derived from an EMBL/GenBank/DDBJ whole genome shotgun (WGS) entry which is preliminary data.</text>
</comment>
<protein>
    <recommendedName>
        <fullName evidence="10">Chain length determinant protein</fullName>
    </recommendedName>
    <alternativeName>
        <fullName evidence="11">Polysaccharide antigen chain regulator</fullName>
    </alternativeName>
</protein>
<feature type="transmembrane region" description="Helical" evidence="13">
    <location>
        <begin position="296"/>
        <end position="316"/>
    </location>
</feature>
<dbReference type="GO" id="GO:0005886">
    <property type="term" value="C:plasma membrane"/>
    <property type="evidence" value="ECO:0007669"/>
    <property type="project" value="UniProtKB-SubCell"/>
</dbReference>
<comment type="pathway">
    <text evidence="2">Bacterial outer membrane biogenesis; lipopolysaccharide biosynthesis.</text>
</comment>
<evidence type="ECO:0000256" key="9">
    <source>
        <dbReference type="ARBA" id="ARBA00038118"/>
    </source>
</evidence>
<feature type="coiled-coil region" evidence="12">
    <location>
        <begin position="176"/>
        <end position="203"/>
    </location>
</feature>
<accession>A0A2P8VJU6</accession>
<dbReference type="SUPFAM" id="SSF160355">
    <property type="entry name" value="Bacterial polysaccharide co-polymerase-like"/>
    <property type="match status" value="1"/>
</dbReference>
<dbReference type="AlphaFoldDB" id="A0A2P8VJU6"/>
<keyword evidence="7 13" id="KW-1133">Transmembrane helix</keyword>
<keyword evidence="12" id="KW-0175">Coiled coil</keyword>
<evidence type="ECO:0000256" key="5">
    <source>
        <dbReference type="ARBA" id="ARBA00022692"/>
    </source>
</evidence>
<gene>
    <name evidence="15" type="ORF">C7G83_11915</name>
</gene>
<comment type="similarity">
    <text evidence="9">Belongs to the WzzB/Cld/Rol family.</text>
</comment>
<dbReference type="Gene3D" id="3.30.1890.10">
    <property type="entry name" value="FepE-like"/>
    <property type="match status" value="1"/>
</dbReference>
<evidence type="ECO:0000256" key="4">
    <source>
        <dbReference type="ARBA" id="ARBA00022519"/>
    </source>
</evidence>
<dbReference type="InterPro" id="IPR050445">
    <property type="entry name" value="Bact_polysacc_biosynth/exp"/>
</dbReference>
<evidence type="ECO:0000256" key="7">
    <source>
        <dbReference type="ARBA" id="ARBA00022989"/>
    </source>
</evidence>
<evidence type="ECO:0000256" key="10">
    <source>
        <dbReference type="ARBA" id="ARBA00039982"/>
    </source>
</evidence>
<sequence>MATHDYKTVERNHENAENIDLIDIFVQLWRGKVIIGIFVIVALVLAGLYLAFAKEKWTSSAIITTPDSGQVSSYTNAMNTLYPTNAPLVSDIQQQFFSRLNAALSARSLQLNNQEEPEKLSIEPTVKGQPAPLAISYESDTAEKASKTLEKYITEINRGIAGEIEKDLTSNINSRVKELTSSLQAMEHVAKEKQQEREKVLNQALLIAEQSGITKPQVQQSEGVSDDTLFVLGSDALKAMIQNHATSPLPLSVDYYQLRQNLLAVNSLKAQPDTLYAFRYVMKPDTPIRRDSPKRALTLVLAVLLGGMLGAAAVLGRNAIREYNLRHKG</sequence>
<evidence type="ECO:0000313" key="15">
    <source>
        <dbReference type="EMBL" id="PSN07817.1"/>
    </source>
</evidence>
<dbReference type="RefSeq" id="WP_106877398.1">
    <property type="nucleotide sequence ID" value="NZ_PYEP01000004.1"/>
</dbReference>
<dbReference type="NCBIfam" id="NF012015">
    <property type="entry name" value="PRK15471.1"/>
    <property type="match status" value="1"/>
</dbReference>
<organism evidence="15 16">
    <name type="scientific">Siccibacter turicensis</name>
    <dbReference type="NCBI Taxonomy" id="357233"/>
    <lineage>
        <taxon>Bacteria</taxon>
        <taxon>Pseudomonadati</taxon>
        <taxon>Pseudomonadota</taxon>
        <taxon>Gammaproteobacteria</taxon>
        <taxon>Enterobacterales</taxon>
        <taxon>Enterobacteriaceae</taxon>
        <taxon>Siccibacter</taxon>
    </lineage>
</organism>
<evidence type="ECO:0000256" key="8">
    <source>
        <dbReference type="ARBA" id="ARBA00023136"/>
    </source>
</evidence>
<keyword evidence="16" id="KW-1185">Reference proteome</keyword>
<dbReference type="PANTHER" id="PTHR32309">
    <property type="entry name" value="TYROSINE-PROTEIN KINASE"/>
    <property type="match status" value="1"/>
</dbReference>
<evidence type="ECO:0000256" key="11">
    <source>
        <dbReference type="ARBA" id="ARBA00042235"/>
    </source>
</evidence>
<evidence type="ECO:0000313" key="16">
    <source>
        <dbReference type="Proteomes" id="UP000240212"/>
    </source>
</evidence>
<dbReference type="EMBL" id="PYEP01000004">
    <property type="protein sequence ID" value="PSN07817.1"/>
    <property type="molecule type" value="Genomic_DNA"/>
</dbReference>
<evidence type="ECO:0000256" key="2">
    <source>
        <dbReference type="ARBA" id="ARBA00004756"/>
    </source>
</evidence>